<feature type="compositionally biased region" description="Polar residues" evidence="1">
    <location>
        <begin position="1"/>
        <end position="15"/>
    </location>
</feature>
<evidence type="ECO:0000256" key="1">
    <source>
        <dbReference type="SAM" id="MobiDB-lite"/>
    </source>
</evidence>
<gene>
    <name evidence="2" type="ORF">PIB30_006430</name>
</gene>
<sequence>MESIANVRSSATTLEQQDKASKAKSERASKHFYFLFEMLSRIRTRKSTGRSD</sequence>
<protein>
    <submittedName>
        <fullName evidence="2">Uncharacterized protein</fullName>
    </submittedName>
</protein>
<reference evidence="2 3" key="1">
    <citation type="journal article" date="2023" name="Plants (Basel)">
        <title>Bridging the Gap: Combining Genomics and Transcriptomics Approaches to Understand Stylosanthes scabra, an Orphan Legume from the Brazilian Caatinga.</title>
        <authorList>
            <person name="Ferreira-Neto J.R.C."/>
            <person name="da Silva M.D."/>
            <person name="Binneck E."/>
            <person name="de Melo N.F."/>
            <person name="da Silva R.H."/>
            <person name="de Melo A.L.T.M."/>
            <person name="Pandolfi V."/>
            <person name="Bustamante F.O."/>
            <person name="Brasileiro-Vidal A.C."/>
            <person name="Benko-Iseppon A.M."/>
        </authorList>
    </citation>
    <scope>NUCLEOTIDE SEQUENCE [LARGE SCALE GENOMIC DNA]</scope>
    <source>
        <tissue evidence="2">Leaves</tissue>
    </source>
</reference>
<evidence type="ECO:0000313" key="2">
    <source>
        <dbReference type="EMBL" id="MED6155558.1"/>
    </source>
</evidence>
<dbReference type="EMBL" id="JASCZI010120842">
    <property type="protein sequence ID" value="MED6155558.1"/>
    <property type="molecule type" value="Genomic_DNA"/>
</dbReference>
<feature type="compositionally biased region" description="Basic and acidic residues" evidence="1">
    <location>
        <begin position="16"/>
        <end position="26"/>
    </location>
</feature>
<dbReference type="Proteomes" id="UP001341840">
    <property type="component" value="Unassembled WGS sequence"/>
</dbReference>
<keyword evidence="3" id="KW-1185">Reference proteome</keyword>
<feature type="region of interest" description="Disordered" evidence="1">
    <location>
        <begin position="1"/>
        <end position="26"/>
    </location>
</feature>
<name>A0ABU6U5R5_9FABA</name>
<comment type="caution">
    <text evidence="2">The sequence shown here is derived from an EMBL/GenBank/DDBJ whole genome shotgun (WGS) entry which is preliminary data.</text>
</comment>
<organism evidence="2 3">
    <name type="scientific">Stylosanthes scabra</name>
    <dbReference type="NCBI Taxonomy" id="79078"/>
    <lineage>
        <taxon>Eukaryota</taxon>
        <taxon>Viridiplantae</taxon>
        <taxon>Streptophyta</taxon>
        <taxon>Embryophyta</taxon>
        <taxon>Tracheophyta</taxon>
        <taxon>Spermatophyta</taxon>
        <taxon>Magnoliopsida</taxon>
        <taxon>eudicotyledons</taxon>
        <taxon>Gunneridae</taxon>
        <taxon>Pentapetalae</taxon>
        <taxon>rosids</taxon>
        <taxon>fabids</taxon>
        <taxon>Fabales</taxon>
        <taxon>Fabaceae</taxon>
        <taxon>Papilionoideae</taxon>
        <taxon>50 kb inversion clade</taxon>
        <taxon>dalbergioids sensu lato</taxon>
        <taxon>Dalbergieae</taxon>
        <taxon>Pterocarpus clade</taxon>
        <taxon>Stylosanthes</taxon>
    </lineage>
</organism>
<proteinExistence type="predicted"/>
<accession>A0ABU6U5R5</accession>
<evidence type="ECO:0000313" key="3">
    <source>
        <dbReference type="Proteomes" id="UP001341840"/>
    </source>
</evidence>